<dbReference type="SUPFAM" id="SSF88874">
    <property type="entry name" value="Receptor-binding domain of short tail fibre protein gp12"/>
    <property type="match status" value="1"/>
</dbReference>
<evidence type="ECO:0000313" key="2">
    <source>
        <dbReference type="EMBL" id="PTA48517.1"/>
    </source>
</evidence>
<evidence type="ECO:0000259" key="1">
    <source>
        <dbReference type="Pfam" id="PF07484"/>
    </source>
</evidence>
<protein>
    <submittedName>
        <fullName evidence="2">Phage tail protein</fullName>
    </submittedName>
</protein>
<sequence length="181" mass="18526">MADPFVGEIRIMANNFAPRGWAYCNGQSLPISQNSVLFSIVGTVFGGNGTTTFNLPNFQGAAPIGAGHGNGLSPVAVGGFNGVADVTLTSATMPAHSHSMSGRTLVGAQSVPGSALYSAIDAGTAGTENIFYMVPGATSPNVAMYSDALMSSGQGQSHPNTQPYLTLGFCICLNGEYPTRN</sequence>
<dbReference type="Proteomes" id="UP000240506">
    <property type="component" value="Unassembled WGS sequence"/>
</dbReference>
<accession>A0ABX5HNR4</accession>
<dbReference type="Gene3D" id="3.90.1340.10">
    <property type="entry name" value="Phage tail collar domain"/>
    <property type="match status" value="1"/>
</dbReference>
<dbReference type="Pfam" id="PF07484">
    <property type="entry name" value="Collar"/>
    <property type="match status" value="1"/>
</dbReference>
<keyword evidence="3" id="KW-1185">Reference proteome</keyword>
<organism evidence="2 3">
    <name type="scientific">Shewanella morhuae</name>
    <dbReference type="NCBI Taxonomy" id="365591"/>
    <lineage>
        <taxon>Bacteria</taxon>
        <taxon>Pseudomonadati</taxon>
        <taxon>Pseudomonadota</taxon>
        <taxon>Gammaproteobacteria</taxon>
        <taxon>Alteromonadales</taxon>
        <taxon>Shewanellaceae</taxon>
        <taxon>Shewanella</taxon>
    </lineage>
</organism>
<feature type="domain" description="Phage tail collar" evidence="1">
    <location>
        <begin position="7"/>
        <end position="63"/>
    </location>
</feature>
<comment type="caution">
    <text evidence="2">The sequence shown here is derived from an EMBL/GenBank/DDBJ whole genome shotgun (WGS) entry which is preliminary data.</text>
</comment>
<dbReference type="InterPro" id="IPR011083">
    <property type="entry name" value="Phage_tail_collar_dom"/>
</dbReference>
<dbReference type="InterPro" id="IPR037053">
    <property type="entry name" value="Phage_tail_collar_dom_sf"/>
</dbReference>
<name>A0ABX5HNR4_9GAMM</name>
<reference evidence="2 3" key="1">
    <citation type="submission" date="2018-04" db="EMBL/GenBank/DDBJ databases">
        <title>Genomic sequence of a freshwater isolate of Shewanella morhuae.</title>
        <authorList>
            <person name="Castillo D.E."/>
            <person name="Gram L."/>
        </authorList>
    </citation>
    <scope>NUCLEOTIDE SEQUENCE [LARGE SCALE GENOMIC DNA]</scope>
    <source>
        <strain evidence="2 3">CW7</strain>
    </source>
</reference>
<proteinExistence type="predicted"/>
<gene>
    <name evidence="2" type="ORF">C9I43_15625</name>
</gene>
<evidence type="ECO:0000313" key="3">
    <source>
        <dbReference type="Proteomes" id="UP000240506"/>
    </source>
</evidence>
<dbReference type="RefSeq" id="WP_107884368.1">
    <property type="nucleotide sequence ID" value="NZ_PYSG01000003.1"/>
</dbReference>
<dbReference type="EMBL" id="PYSG01000003">
    <property type="protein sequence ID" value="PTA48517.1"/>
    <property type="molecule type" value="Genomic_DNA"/>
</dbReference>